<organism evidence="1 2">
    <name type="scientific">Eumeta variegata</name>
    <name type="common">Bagworm moth</name>
    <name type="synonym">Eumeta japonica</name>
    <dbReference type="NCBI Taxonomy" id="151549"/>
    <lineage>
        <taxon>Eukaryota</taxon>
        <taxon>Metazoa</taxon>
        <taxon>Ecdysozoa</taxon>
        <taxon>Arthropoda</taxon>
        <taxon>Hexapoda</taxon>
        <taxon>Insecta</taxon>
        <taxon>Pterygota</taxon>
        <taxon>Neoptera</taxon>
        <taxon>Endopterygota</taxon>
        <taxon>Lepidoptera</taxon>
        <taxon>Glossata</taxon>
        <taxon>Ditrysia</taxon>
        <taxon>Tineoidea</taxon>
        <taxon>Psychidae</taxon>
        <taxon>Oiketicinae</taxon>
        <taxon>Eumeta</taxon>
    </lineage>
</organism>
<comment type="caution">
    <text evidence="1">The sequence shown here is derived from an EMBL/GenBank/DDBJ whole genome shotgun (WGS) entry which is preliminary data.</text>
</comment>
<sequence>MNSGVTHEWVAPGADRPRRPPLATPLFTYNPTIATLRTIKFVIILPDKITRLLLNVTLEQVTYVRPLDKRITIEHVMPTALHAQLATSILDQNRFVTIDSKR</sequence>
<evidence type="ECO:0000313" key="1">
    <source>
        <dbReference type="EMBL" id="GBP47498.1"/>
    </source>
</evidence>
<keyword evidence="2" id="KW-1185">Reference proteome</keyword>
<evidence type="ECO:0000313" key="2">
    <source>
        <dbReference type="Proteomes" id="UP000299102"/>
    </source>
</evidence>
<dbReference type="Proteomes" id="UP000299102">
    <property type="component" value="Unassembled WGS sequence"/>
</dbReference>
<name>A0A4C1W807_EUMVA</name>
<accession>A0A4C1W807</accession>
<reference evidence="1 2" key="1">
    <citation type="journal article" date="2019" name="Commun. Biol.">
        <title>The bagworm genome reveals a unique fibroin gene that provides high tensile strength.</title>
        <authorList>
            <person name="Kono N."/>
            <person name="Nakamura H."/>
            <person name="Ohtoshi R."/>
            <person name="Tomita M."/>
            <person name="Numata K."/>
            <person name="Arakawa K."/>
        </authorList>
    </citation>
    <scope>NUCLEOTIDE SEQUENCE [LARGE SCALE GENOMIC DNA]</scope>
</reference>
<proteinExistence type="predicted"/>
<gene>
    <name evidence="1" type="ORF">EVAR_30586_1</name>
</gene>
<dbReference type="AlphaFoldDB" id="A0A4C1W807"/>
<protein>
    <submittedName>
        <fullName evidence="1">Uncharacterized protein</fullName>
    </submittedName>
</protein>
<dbReference type="EMBL" id="BGZK01000503">
    <property type="protein sequence ID" value="GBP47498.1"/>
    <property type="molecule type" value="Genomic_DNA"/>
</dbReference>